<dbReference type="Pfam" id="PF23951">
    <property type="entry name" value="DUF7282"/>
    <property type="match status" value="1"/>
</dbReference>
<protein>
    <recommendedName>
        <fullName evidence="2">DUF7282 domain-containing protein</fullName>
    </recommendedName>
</protein>
<evidence type="ECO:0000313" key="4">
    <source>
        <dbReference type="Proteomes" id="UP000178599"/>
    </source>
</evidence>
<feature type="transmembrane region" description="Helical" evidence="1">
    <location>
        <begin position="50"/>
        <end position="69"/>
    </location>
</feature>
<evidence type="ECO:0000256" key="1">
    <source>
        <dbReference type="SAM" id="Phobius"/>
    </source>
</evidence>
<reference evidence="3 4" key="1">
    <citation type="journal article" date="2016" name="Nat. Commun.">
        <title>Thousands of microbial genomes shed light on interconnected biogeochemical processes in an aquifer system.</title>
        <authorList>
            <person name="Anantharaman K."/>
            <person name="Brown C.T."/>
            <person name="Hug L.A."/>
            <person name="Sharon I."/>
            <person name="Castelle C.J."/>
            <person name="Probst A.J."/>
            <person name="Thomas B.C."/>
            <person name="Singh A."/>
            <person name="Wilkins M.J."/>
            <person name="Karaoz U."/>
            <person name="Brodie E.L."/>
            <person name="Williams K.H."/>
            <person name="Hubbard S.S."/>
            <person name="Banfield J.F."/>
        </authorList>
    </citation>
    <scope>NUCLEOTIDE SEQUENCE [LARGE SCALE GENOMIC DNA]</scope>
</reference>
<sequence>MDEQKDNQMGGDEFSYNDYEVEKVEASADDGVETEYTASEGRKRMGFMRLIAYGLVFFIIGFGIGWFWFGKSGWSQEQTGEENSAALSEAGQEEKVVAVLEKPSLESGGEQIVVSDNFITVKDQIAGSVVNIEKAALKENSWVAVQDNNDGSLGNILGVQWLPAGENSGGVELLRNTEEGKSYFVTIYVDDGDKEFSKVFDREVVGANEEALKFEFKTVLNI</sequence>
<dbReference type="EMBL" id="MHLE01000005">
    <property type="protein sequence ID" value="OGZ03337.1"/>
    <property type="molecule type" value="Genomic_DNA"/>
</dbReference>
<dbReference type="InterPro" id="IPR055706">
    <property type="entry name" value="Slg1/2_DUF7282"/>
</dbReference>
<accession>A0A1G2CQ13</accession>
<gene>
    <name evidence="3" type="ORF">A2390_03060</name>
</gene>
<comment type="caution">
    <text evidence="3">The sequence shown here is derived from an EMBL/GenBank/DDBJ whole genome shotgun (WGS) entry which is preliminary data.</text>
</comment>
<proteinExistence type="predicted"/>
<dbReference type="AlphaFoldDB" id="A0A1G2CQ13"/>
<keyword evidence="1" id="KW-0472">Membrane</keyword>
<name>A0A1G2CQ13_9BACT</name>
<evidence type="ECO:0000313" key="3">
    <source>
        <dbReference type="EMBL" id="OGZ03337.1"/>
    </source>
</evidence>
<evidence type="ECO:0000259" key="2">
    <source>
        <dbReference type="Pfam" id="PF23951"/>
    </source>
</evidence>
<keyword evidence="1" id="KW-1133">Transmembrane helix</keyword>
<keyword evidence="1" id="KW-0812">Transmembrane</keyword>
<dbReference type="Proteomes" id="UP000178599">
    <property type="component" value="Unassembled WGS sequence"/>
</dbReference>
<feature type="domain" description="DUF7282" evidence="2">
    <location>
        <begin position="119"/>
        <end position="197"/>
    </location>
</feature>
<organism evidence="3 4">
    <name type="scientific">Candidatus Liptonbacteria bacterium RIFOXYB1_FULL_36_10</name>
    <dbReference type="NCBI Taxonomy" id="1798654"/>
    <lineage>
        <taxon>Bacteria</taxon>
        <taxon>Candidatus Liptoniibacteriota</taxon>
    </lineage>
</organism>